<reference evidence="1" key="1">
    <citation type="submission" date="2018-05" db="EMBL/GenBank/DDBJ databases">
        <authorList>
            <person name="Lanie J.A."/>
            <person name="Ng W.-L."/>
            <person name="Kazmierczak K.M."/>
            <person name="Andrzejewski T.M."/>
            <person name="Davidsen T.M."/>
            <person name="Wayne K.J."/>
            <person name="Tettelin H."/>
            <person name="Glass J.I."/>
            <person name="Rusch D."/>
            <person name="Podicherti R."/>
            <person name="Tsui H.-C.T."/>
            <person name="Winkler M.E."/>
        </authorList>
    </citation>
    <scope>NUCLEOTIDE SEQUENCE</scope>
</reference>
<proteinExistence type="predicted"/>
<evidence type="ECO:0000313" key="1">
    <source>
        <dbReference type="EMBL" id="SVC54255.1"/>
    </source>
</evidence>
<organism evidence="1">
    <name type="scientific">marine metagenome</name>
    <dbReference type="NCBI Taxonomy" id="408172"/>
    <lineage>
        <taxon>unclassified sequences</taxon>
        <taxon>metagenomes</taxon>
        <taxon>ecological metagenomes</taxon>
    </lineage>
</organism>
<sequence>MVKFGKLFTLHFHYNATEFKKQFKIFKFLLKLQDRVLFI</sequence>
<accession>A0A382N1L1</accession>
<gene>
    <name evidence="1" type="ORF">METZ01_LOCUS307109</name>
</gene>
<protein>
    <submittedName>
        <fullName evidence="1">Uncharacterized protein</fullName>
    </submittedName>
</protein>
<dbReference type="EMBL" id="UINC01096948">
    <property type="protein sequence ID" value="SVC54255.1"/>
    <property type="molecule type" value="Genomic_DNA"/>
</dbReference>
<dbReference type="AlphaFoldDB" id="A0A382N1L1"/>
<name>A0A382N1L1_9ZZZZ</name>